<evidence type="ECO:0000256" key="2">
    <source>
        <dbReference type="ARBA" id="ARBA00007742"/>
    </source>
</evidence>
<comment type="caution">
    <text evidence="11">The sequence shown here is derived from an EMBL/GenBank/DDBJ whole genome shotgun (WGS) entry which is preliminary data.</text>
</comment>
<sequence length="312" mass="34970">MVSVPVSASKPTPLAKGLPTSLDFPGKSADEVTIAQVKKALAASNPKFVPARQGIALKGEKKLLSDGATLSSVGWKEGGELAVKDLGAQISWTTVFVIEYIGPLIVHPLMYHFPKLFYGQDVQHSSLQKYVYAMVMAHFLKREYESLFVHRYSHGTMPFAYVFRNSFHYHVLGGVALAYSVYSPTYSATSAYIRGTIRENPQFLLACAAVWLWAELSNLKTHLILRDLRPAGTTTRAIPFGYGFGTMTCPNYFFEIVGWLVVCGMTGSYSAWFFLLAGTYMMGVWAIKKHKNYKKEFGKDYPKRYKMIPFVF</sequence>
<keyword evidence="6" id="KW-0560">Oxidoreductase</keyword>
<reference evidence="11 12" key="1">
    <citation type="submission" date="2021-08" db="EMBL/GenBank/DDBJ databases">
        <title>Draft Genome Sequence of Phanerochaete sordida strain YK-624.</title>
        <authorList>
            <person name="Mori T."/>
            <person name="Dohra H."/>
            <person name="Suzuki T."/>
            <person name="Kawagishi H."/>
            <person name="Hirai H."/>
        </authorList>
    </citation>
    <scope>NUCLEOTIDE SEQUENCE [LARGE SCALE GENOMIC DNA]</scope>
    <source>
        <strain evidence="11 12">YK-624</strain>
    </source>
</reference>
<evidence type="ECO:0000256" key="6">
    <source>
        <dbReference type="ARBA" id="ARBA00023002"/>
    </source>
</evidence>
<keyword evidence="7" id="KW-0443">Lipid metabolism</keyword>
<keyword evidence="4 9" id="KW-0812">Transmembrane</keyword>
<feature type="transmembrane region" description="Helical" evidence="9">
    <location>
        <begin position="240"/>
        <end position="262"/>
    </location>
</feature>
<dbReference type="EMBL" id="BPQB01000002">
    <property type="protein sequence ID" value="GJE85557.1"/>
    <property type="molecule type" value="Genomic_DNA"/>
</dbReference>
<keyword evidence="5 9" id="KW-1133">Transmembrane helix</keyword>
<evidence type="ECO:0000256" key="5">
    <source>
        <dbReference type="ARBA" id="ARBA00022989"/>
    </source>
</evidence>
<evidence type="ECO:0000313" key="12">
    <source>
        <dbReference type="Proteomes" id="UP000703269"/>
    </source>
</evidence>
<dbReference type="GO" id="GO:0016627">
    <property type="term" value="F:oxidoreductase activity, acting on the CH-CH group of donors"/>
    <property type="evidence" value="ECO:0007669"/>
    <property type="project" value="InterPro"/>
</dbReference>
<accession>A0A9P3L9B7</accession>
<dbReference type="PANTHER" id="PTHR10556">
    <property type="entry name" value="3-OXO-5-ALPHA-STEROID 4-DEHYDROGENASE"/>
    <property type="match status" value="1"/>
</dbReference>
<comment type="subcellular location">
    <subcellularLocation>
        <location evidence="1">Membrane</location>
        <topology evidence="1">Multi-pass membrane protein</topology>
    </subcellularLocation>
</comment>
<evidence type="ECO:0000256" key="1">
    <source>
        <dbReference type="ARBA" id="ARBA00004141"/>
    </source>
</evidence>
<evidence type="ECO:0000313" key="11">
    <source>
        <dbReference type="EMBL" id="GJE85557.1"/>
    </source>
</evidence>
<feature type="transmembrane region" description="Helical" evidence="9">
    <location>
        <begin position="161"/>
        <end position="182"/>
    </location>
</feature>
<evidence type="ECO:0000256" key="9">
    <source>
        <dbReference type="SAM" id="Phobius"/>
    </source>
</evidence>
<keyword evidence="12" id="KW-1185">Reference proteome</keyword>
<dbReference type="AlphaFoldDB" id="A0A9P3L9B7"/>
<dbReference type="OrthoDB" id="540503at2759"/>
<feature type="transmembrane region" description="Helical" evidence="9">
    <location>
        <begin position="268"/>
        <end position="287"/>
    </location>
</feature>
<evidence type="ECO:0000256" key="8">
    <source>
        <dbReference type="ARBA" id="ARBA00023136"/>
    </source>
</evidence>
<feature type="domain" description="3-oxo-5-alpha-steroid 4-dehydrogenase C-terminal" evidence="10">
    <location>
        <begin position="156"/>
        <end position="312"/>
    </location>
</feature>
<protein>
    <submittedName>
        <fullName evidence="11">3-oxo-5-alpha-steroid 4-dehydrogenase-domain-containing protein</fullName>
    </submittedName>
</protein>
<name>A0A9P3L9B7_9APHY</name>
<dbReference type="PANTHER" id="PTHR10556:SF28">
    <property type="entry name" value="VERY-LONG-CHAIN ENOYL-COA REDUCTASE"/>
    <property type="match status" value="1"/>
</dbReference>
<proteinExistence type="inferred from homology"/>
<dbReference type="Pfam" id="PF02544">
    <property type="entry name" value="Steroid_dh"/>
    <property type="match status" value="1"/>
</dbReference>
<keyword evidence="3" id="KW-0444">Lipid biosynthesis</keyword>
<evidence type="ECO:0000259" key="10">
    <source>
        <dbReference type="Pfam" id="PF02544"/>
    </source>
</evidence>
<dbReference type="GO" id="GO:0016020">
    <property type="term" value="C:membrane"/>
    <property type="evidence" value="ECO:0007669"/>
    <property type="project" value="UniProtKB-SubCell"/>
</dbReference>
<evidence type="ECO:0000256" key="7">
    <source>
        <dbReference type="ARBA" id="ARBA00023098"/>
    </source>
</evidence>
<dbReference type="InterPro" id="IPR001104">
    <property type="entry name" value="3-oxo-5_a-steroid_4-DH_C"/>
</dbReference>
<evidence type="ECO:0000256" key="4">
    <source>
        <dbReference type="ARBA" id="ARBA00022692"/>
    </source>
</evidence>
<comment type="similarity">
    <text evidence="2">Belongs to the steroid 5-alpha reductase family.</text>
</comment>
<dbReference type="GO" id="GO:0042761">
    <property type="term" value="P:very long-chain fatty acid biosynthetic process"/>
    <property type="evidence" value="ECO:0007669"/>
    <property type="project" value="TreeGrafter"/>
</dbReference>
<organism evidence="11 12">
    <name type="scientific">Phanerochaete sordida</name>
    <dbReference type="NCBI Taxonomy" id="48140"/>
    <lineage>
        <taxon>Eukaryota</taxon>
        <taxon>Fungi</taxon>
        <taxon>Dikarya</taxon>
        <taxon>Basidiomycota</taxon>
        <taxon>Agaricomycotina</taxon>
        <taxon>Agaricomycetes</taxon>
        <taxon>Polyporales</taxon>
        <taxon>Phanerochaetaceae</taxon>
        <taxon>Phanerochaete</taxon>
    </lineage>
</organism>
<dbReference type="Gene3D" id="3.10.20.90">
    <property type="entry name" value="Phosphatidylinositol 3-kinase Catalytic Subunit, Chain A, domain 1"/>
    <property type="match status" value="1"/>
</dbReference>
<dbReference type="InterPro" id="IPR039357">
    <property type="entry name" value="SRD5A/TECR"/>
</dbReference>
<gene>
    <name evidence="11" type="ORF">PsYK624_016360</name>
</gene>
<dbReference type="PROSITE" id="PS50244">
    <property type="entry name" value="S5A_REDUCTASE"/>
    <property type="match status" value="1"/>
</dbReference>
<keyword evidence="8 9" id="KW-0472">Membrane</keyword>
<dbReference type="Proteomes" id="UP000703269">
    <property type="component" value="Unassembled WGS sequence"/>
</dbReference>
<evidence type="ECO:0000256" key="3">
    <source>
        <dbReference type="ARBA" id="ARBA00022516"/>
    </source>
</evidence>